<proteinExistence type="predicted"/>
<dbReference type="AlphaFoldDB" id="X0U274"/>
<comment type="caution">
    <text evidence="1">The sequence shown here is derived from an EMBL/GenBank/DDBJ whole genome shotgun (WGS) entry which is preliminary data.</text>
</comment>
<feature type="non-terminal residue" evidence="1">
    <location>
        <position position="53"/>
    </location>
</feature>
<feature type="non-terminal residue" evidence="1">
    <location>
        <position position="1"/>
    </location>
</feature>
<reference evidence="1" key="1">
    <citation type="journal article" date="2014" name="Front. Microbiol.">
        <title>High frequency of phylogenetically diverse reductive dehalogenase-homologous genes in deep subseafloor sedimentary metagenomes.</title>
        <authorList>
            <person name="Kawai M."/>
            <person name="Futagami T."/>
            <person name="Toyoda A."/>
            <person name="Takaki Y."/>
            <person name="Nishi S."/>
            <person name="Hori S."/>
            <person name="Arai W."/>
            <person name="Tsubouchi T."/>
            <person name="Morono Y."/>
            <person name="Uchiyama I."/>
            <person name="Ito T."/>
            <person name="Fujiyama A."/>
            <person name="Inagaki F."/>
            <person name="Takami H."/>
        </authorList>
    </citation>
    <scope>NUCLEOTIDE SEQUENCE</scope>
    <source>
        <strain evidence="1">Expedition CK06-06</strain>
    </source>
</reference>
<sequence>NNMGELGKEVADLHLLKSPVLDPPVAKFQGSGDNDRIEKLIYQEDEQRIYINK</sequence>
<accession>X0U274</accession>
<gene>
    <name evidence="1" type="ORF">S01H1_24432</name>
</gene>
<organism evidence="1">
    <name type="scientific">marine sediment metagenome</name>
    <dbReference type="NCBI Taxonomy" id="412755"/>
    <lineage>
        <taxon>unclassified sequences</taxon>
        <taxon>metagenomes</taxon>
        <taxon>ecological metagenomes</taxon>
    </lineage>
</organism>
<name>X0U274_9ZZZZ</name>
<protein>
    <submittedName>
        <fullName evidence="1">Uncharacterized protein</fullName>
    </submittedName>
</protein>
<evidence type="ECO:0000313" key="1">
    <source>
        <dbReference type="EMBL" id="GAF94487.1"/>
    </source>
</evidence>
<dbReference type="EMBL" id="BARS01014547">
    <property type="protein sequence ID" value="GAF94487.1"/>
    <property type="molecule type" value="Genomic_DNA"/>
</dbReference>